<name>A0A6I4RUL0_FRATU</name>
<dbReference type="RefSeq" id="WP_003041596.1">
    <property type="nucleotide sequence ID" value="NZ_VJEZ01000004.1"/>
</dbReference>
<accession>A0A6I4RUL0</accession>
<reference evidence="1 2" key="1">
    <citation type="submission" date="2019-06" db="EMBL/GenBank/DDBJ databases">
        <title>Phylogeography and genetic diversity of Francisella tularensis subsp. holarctica in France (1947-2018).</title>
        <authorList>
            <person name="Kevin M."/>
            <person name="Madani N."/>
            <person name="Maurin M."/>
        </authorList>
    </citation>
    <scope>NUCLEOTIDE SEQUENCE [LARGE SCALE GENOMIC DNA]</scope>
    <source>
        <strain evidence="1 2">ATCC 15482</strain>
    </source>
</reference>
<proteinExistence type="predicted"/>
<organism evidence="1 2">
    <name type="scientific">Francisella tularensis</name>
    <dbReference type="NCBI Taxonomy" id="263"/>
    <lineage>
        <taxon>Bacteria</taxon>
        <taxon>Pseudomonadati</taxon>
        <taxon>Pseudomonadota</taxon>
        <taxon>Gammaproteobacteria</taxon>
        <taxon>Thiotrichales</taxon>
        <taxon>Francisellaceae</taxon>
        <taxon>Francisella</taxon>
    </lineage>
</organism>
<sequence length="221" mass="26678">MWSHYGDYHRGVCLEVELDDDQVEQCIYESSSKQSLVHKTKEWEYEEEWRVVKENKYHLASAFGLFAKSISKDLNYSQEVYDSFKEKYFSLKEEVVRHWFKDFKITSIIAGVHFINRLHLGYTQTSYDPPKDSYIQSFIKLNERPKCHVVSDKDMYYPELYIFKLSKEYFLNINNFYRMIYSNNKKLKRVPFFNKKFSIDKFRSSFPDNVILGNIDIHQLL</sequence>
<gene>
    <name evidence="1" type="ORF">FNC33_04525</name>
</gene>
<evidence type="ECO:0000313" key="1">
    <source>
        <dbReference type="EMBL" id="MWZ39811.1"/>
    </source>
</evidence>
<protein>
    <submittedName>
        <fullName evidence="1">DUF2971 domain-containing protein</fullName>
    </submittedName>
</protein>
<dbReference type="Proteomes" id="UP000469081">
    <property type="component" value="Unassembled WGS sequence"/>
</dbReference>
<comment type="caution">
    <text evidence="1">The sequence shown here is derived from an EMBL/GenBank/DDBJ whole genome shotgun (WGS) entry which is preliminary data.</text>
</comment>
<dbReference type="EMBL" id="VJEZ01000004">
    <property type="protein sequence ID" value="MWZ39811.1"/>
    <property type="molecule type" value="Genomic_DNA"/>
</dbReference>
<dbReference type="AlphaFoldDB" id="A0A6I4RUL0"/>
<evidence type="ECO:0000313" key="2">
    <source>
        <dbReference type="Proteomes" id="UP000469081"/>
    </source>
</evidence>